<proteinExistence type="predicted"/>
<name>A0A0G4GDA5_VITBC</name>
<accession>A0A0G4GDA5</accession>
<protein>
    <submittedName>
        <fullName evidence="2">Uncharacterized protein</fullName>
    </submittedName>
</protein>
<feature type="compositionally biased region" description="Basic and acidic residues" evidence="1">
    <location>
        <begin position="863"/>
        <end position="877"/>
    </location>
</feature>
<keyword evidence="3" id="KW-1185">Reference proteome</keyword>
<evidence type="ECO:0000313" key="2">
    <source>
        <dbReference type="EMBL" id="CEM26990.1"/>
    </source>
</evidence>
<dbReference type="Proteomes" id="UP000041254">
    <property type="component" value="Unassembled WGS sequence"/>
</dbReference>
<gene>
    <name evidence="2" type="ORF">Vbra_22196</name>
</gene>
<feature type="region of interest" description="Disordered" evidence="1">
    <location>
        <begin position="840"/>
        <end position="889"/>
    </location>
</feature>
<dbReference type="AlphaFoldDB" id="A0A0G4GDA5"/>
<sequence length="975" mass="106751">MRLFIHRLAALSGAQPAASSALSSLNYGQLSSLCERSALHKRKTAWRDIVQEIARRCHEGHAPDAQTAVGFAASFWKAAKGSRISPLPRLLAGSHLLAILAASVGPATDLSARDFVRFVEAFHGLVVVCGADRAPHTSSDYQVFAQVCRYHAERAALDLSLSELCYLLRLMVEIDRQVGVEGVGCMVSEGLLEEARRKFWRGPSAIETDSLLEVMKAFSACQVGTDKTQVWDLCAEEVSRRFPDLTNEQLVMALEFLASVRYPLKEPFIEELSLYLAEDYCDTVEIPPKPGEEEQQQKGETVATADELEVASEALTPLVPDDTSSRKRPFPREELPSLLWTYDAPLLGRLVTCLATLPTPVGTPELIAALADVIEAGDHRLLRRWTTMQVCQAIDLMACRSEGGDWGGDVSFGALRVLTRYLASKAVESADQLGTLGEALAHVSRGVDSRLLAHSSISRASPSQLWQIPPLQLPSVLLALTLHAPLPSVDHAQHAGIQWPWRDTFVRCMEVALQYLHTAFTKSGGFSEQIALPEPLMTPTLVAGFTWKIDADLLQEEGENGGGGGEGDGGQLAIGDGSQMVSSLSTAIERQMMNFSRDDFRHPQQREPPLTAAHSSCGGETVTLLRGLDGTMTDAITDTDDLPQSPPSFAQVKAMHLGDFKSNAPHQRSGPDAWTTDSPIHGVPVQGGTALVRSDACRSDWAEDKMVLRRSTAIGFGRRILVALQALRHLVPLVRAEGDGSADRLPTADGSNVVALLPLRCLVEMRDVILLSTKGFPWLEDPNSDLRGQVLLDAVSRDPQLADRLRRLLRVYSNRYDHDNVVEGIDDTLVHHLLTTASPADSIPLLGDDTDGHDGTGDASATDGKREKGGRIGEKEKMRRRTKPPPRSVAYRDQTVHRRFPSNMHRQVASALEHSVNWASSAKYAQLMRDQHGQGNEDGRAVLQRMHLKWEVDVDPGPFSVDLLMIAKEEEQQQS</sequence>
<dbReference type="VEuPathDB" id="CryptoDB:Vbra_22196"/>
<reference evidence="2 3" key="1">
    <citation type="submission" date="2014-11" db="EMBL/GenBank/DDBJ databases">
        <authorList>
            <person name="Zhu J."/>
            <person name="Qi W."/>
            <person name="Song R."/>
        </authorList>
    </citation>
    <scope>NUCLEOTIDE SEQUENCE [LARGE SCALE GENOMIC DNA]</scope>
</reference>
<evidence type="ECO:0000256" key="1">
    <source>
        <dbReference type="SAM" id="MobiDB-lite"/>
    </source>
</evidence>
<dbReference type="InParanoid" id="A0A0G4GDA5"/>
<evidence type="ECO:0000313" key="3">
    <source>
        <dbReference type="Proteomes" id="UP000041254"/>
    </source>
</evidence>
<dbReference type="EMBL" id="CDMY01000624">
    <property type="protein sequence ID" value="CEM26990.1"/>
    <property type="molecule type" value="Genomic_DNA"/>
</dbReference>
<organism evidence="2 3">
    <name type="scientific">Vitrella brassicaformis (strain CCMP3155)</name>
    <dbReference type="NCBI Taxonomy" id="1169540"/>
    <lineage>
        <taxon>Eukaryota</taxon>
        <taxon>Sar</taxon>
        <taxon>Alveolata</taxon>
        <taxon>Colpodellida</taxon>
        <taxon>Vitrellaceae</taxon>
        <taxon>Vitrella</taxon>
    </lineage>
</organism>